<gene>
    <name evidence="2" type="ORF">RGQ15_12030</name>
</gene>
<protein>
    <submittedName>
        <fullName evidence="2">Glycosyltransferase family 61 protein</fullName>
        <ecNumber evidence="2">2.4.-.-</ecNumber>
    </submittedName>
</protein>
<dbReference type="InterPro" id="IPR049625">
    <property type="entry name" value="Glyco_transf_61_cat"/>
</dbReference>
<dbReference type="EMBL" id="JAVQLW010000001">
    <property type="protein sequence ID" value="MDS9468294.1"/>
    <property type="molecule type" value="Genomic_DNA"/>
</dbReference>
<keyword evidence="2" id="KW-0328">Glycosyltransferase</keyword>
<name>A0ABU2HUK9_9RHOB</name>
<reference evidence="3" key="1">
    <citation type="submission" date="2023-07" db="EMBL/GenBank/DDBJ databases">
        <title>Paracoccus sp. MBLB3053 whole genome sequence.</title>
        <authorList>
            <person name="Hwang C.Y."/>
            <person name="Cho E.-S."/>
            <person name="Seo M.-J."/>
        </authorList>
    </citation>
    <scope>NUCLEOTIDE SEQUENCE [LARGE SCALE GENOMIC DNA]</scope>
    <source>
        <strain evidence="3">MBLB3053</strain>
    </source>
</reference>
<dbReference type="EC" id="2.4.-.-" evidence="2"/>
<proteinExistence type="predicted"/>
<evidence type="ECO:0000313" key="3">
    <source>
        <dbReference type="Proteomes" id="UP001269144"/>
    </source>
</evidence>
<evidence type="ECO:0000259" key="1">
    <source>
        <dbReference type="Pfam" id="PF04577"/>
    </source>
</evidence>
<dbReference type="Proteomes" id="UP001269144">
    <property type="component" value="Unassembled WGS sequence"/>
</dbReference>
<keyword evidence="3" id="KW-1185">Reference proteome</keyword>
<evidence type="ECO:0000313" key="2">
    <source>
        <dbReference type="EMBL" id="MDS9468294.1"/>
    </source>
</evidence>
<organism evidence="2 3">
    <name type="scientific">Paracoccus aurantius</name>
    <dbReference type="NCBI Taxonomy" id="3073814"/>
    <lineage>
        <taxon>Bacteria</taxon>
        <taxon>Pseudomonadati</taxon>
        <taxon>Pseudomonadota</taxon>
        <taxon>Alphaproteobacteria</taxon>
        <taxon>Rhodobacterales</taxon>
        <taxon>Paracoccaceae</taxon>
        <taxon>Paracoccus</taxon>
    </lineage>
</organism>
<sequence length="356" mass="39879">MSLRPLTYRVRNLLGRGNGDLAAAADDIWTIAPEETREVHPVIILPGQADRITRAEFSTLPWLIKSLAGDPEEKVGPTLGYRLSDVDIVDGVLYSRGMTLHLRQRKRRLGVSRIDDLGSGVLYETWIGNRWFGNWLTDDCLTYRLAEALGTVMTTMPERGGHVPRYEELLAMKPQRITDAHLDEAILFDDHPNNSNRIARAQDMRRRLMGNPPMGGDDLVFLVRGRTGDQRIMENEMQIAEQLEKSHGFRVMSPEQHSVDELMSACGAARVVAGIEGSQLNHGVVAMPPGGTLLTIQPPDRATTAMKLLTDRWQQRFAMVVGYGTAESFMVEPQDVLRTFDKVMQLKKSDPYEQAG</sequence>
<dbReference type="GO" id="GO:0016757">
    <property type="term" value="F:glycosyltransferase activity"/>
    <property type="evidence" value="ECO:0007669"/>
    <property type="project" value="UniProtKB-KW"/>
</dbReference>
<dbReference type="RefSeq" id="WP_311160477.1">
    <property type="nucleotide sequence ID" value="NZ_JAVQLW010000001.1"/>
</dbReference>
<accession>A0ABU2HUK9</accession>
<keyword evidence="2" id="KW-0808">Transferase</keyword>
<comment type="caution">
    <text evidence="2">The sequence shown here is derived from an EMBL/GenBank/DDBJ whole genome shotgun (WGS) entry which is preliminary data.</text>
</comment>
<feature type="domain" description="Glycosyltransferase 61 catalytic" evidence="1">
    <location>
        <begin position="158"/>
        <end position="292"/>
    </location>
</feature>
<dbReference type="Pfam" id="PF04577">
    <property type="entry name" value="Glyco_transf_61"/>
    <property type="match status" value="1"/>
</dbReference>